<evidence type="ECO:0000313" key="6">
    <source>
        <dbReference type="Proteomes" id="UP000547209"/>
    </source>
</evidence>
<dbReference type="InterPro" id="IPR002220">
    <property type="entry name" value="DapA-like"/>
</dbReference>
<feature type="active site" description="Schiff-base intermediate with substrate" evidence="4">
    <location>
        <position position="167"/>
    </location>
</feature>
<keyword evidence="2 3" id="KW-0456">Lyase</keyword>
<dbReference type="RefSeq" id="WP_185142148.1">
    <property type="nucleotide sequence ID" value="NZ_JACJVP010000011.1"/>
</dbReference>
<dbReference type="PANTHER" id="PTHR12128:SF66">
    <property type="entry name" value="4-HYDROXY-2-OXOGLUTARATE ALDOLASE, MITOCHONDRIAL"/>
    <property type="match status" value="1"/>
</dbReference>
<gene>
    <name evidence="5" type="ORF">H7C19_08135</name>
</gene>
<evidence type="ECO:0000313" key="5">
    <source>
        <dbReference type="EMBL" id="MBB6670656.1"/>
    </source>
</evidence>
<protein>
    <submittedName>
        <fullName evidence="5">Dihydrodipicolinate synthase family protein</fullName>
    </submittedName>
</protein>
<comment type="caution">
    <text evidence="5">The sequence shown here is derived from an EMBL/GenBank/DDBJ whole genome shotgun (WGS) entry which is preliminary data.</text>
</comment>
<sequence>MSIKSGVYPTMITPFNDNKEIDYSALEQFVEWLIVHGVQGLFAVCQSSEMFALSLEERVQLARFVAERAAGRVQVIASGHISDGAANQVEEIRRISSTGIDAFVLVSNRLAAAEESDDVWKRNAEKILSSVPDVAFGIYECPYPYKRLLSPDLLKWCAETGRFLFLKDTCCEPEQLEAKLNAVRGTPLKLFNANAATLLKSLDLGASGYSGVMANFHPDLYVRLLELQRSDPDSAARLQDFLGLASALERQPYPLNAKYHLLLEGLPIGLQGRSGGNIGLSASMQLEIEQLRGMEQQVRAMFHPSHPMIGGVSHEK</sequence>
<dbReference type="GO" id="GO:0008840">
    <property type="term" value="F:4-hydroxy-tetrahydrodipicolinate synthase activity"/>
    <property type="evidence" value="ECO:0007669"/>
    <property type="project" value="TreeGrafter"/>
</dbReference>
<dbReference type="Pfam" id="PF00701">
    <property type="entry name" value="DHDPS"/>
    <property type="match status" value="1"/>
</dbReference>
<dbReference type="AlphaFoldDB" id="A0A7X0RNJ5"/>
<dbReference type="Gene3D" id="3.20.20.70">
    <property type="entry name" value="Aldolase class I"/>
    <property type="match status" value="1"/>
</dbReference>
<proteinExistence type="inferred from homology"/>
<keyword evidence="6" id="KW-1185">Reference proteome</keyword>
<comment type="similarity">
    <text evidence="1 3">Belongs to the DapA family.</text>
</comment>
<evidence type="ECO:0000256" key="1">
    <source>
        <dbReference type="ARBA" id="ARBA00007592"/>
    </source>
</evidence>
<dbReference type="SUPFAM" id="SSF51569">
    <property type="entry name" value="Aldolase"/>
    <property type="match status" value="1"/>
</dbReference>
<dbReference type="PIRSF" id="PIRSF001365">
    <property type="entry name" value="DHDPS"/>
    <property type="match status" value="1"/>
</dbReference>
<dbReference type="EMBL" id="JACJVP010000011">
    <property type="protein sequence ID" value="MBB6670656.1"/>
    <property type="molecule type" value="Genomic_DNA"/>
</dbReference>
<dbReference type="SMART" id="SM01130">
    <property type="entry name" value="DHDPS"/>
    <property type="match status" value="1"/>
</dbReference>
<evidence type="ECO:0000256" key="4">
    <source>
        <dbReference type="PIRSR" id="PIRSR001365-1"/>
    </source>
</evidence>
<feature type="active site" description="Proton donor/acceptor" evidence="4">
    <location>
        <position position="139"/>
    </location>
</feature>
<evidence type="ECO:0000256" key="2">
    <source>
        <dbReference type="ARBA" id="ARBA00023239"/>
    </source>
</evidence>
<organism evidence="5 6">
    <name type="scientific">Cohnella nanjingensis</name>
    <dbReference type="NCBI Taxonomy" id="1387779"/>
    <lineage>
        <taxon>Bacteria</taxon>
        <taxon>Bacillati</taxon>
        <taxon>Bacillota</taxon>
        <taxon>Bacilli</taxon>
        <taxon>Bacillales</taxon>
        <taxon>Paenibacillaceae</taxon>
        <taxon>Cohnella</taxon>
    </lineage>
</organism>
<reference evidence="5 6" key="1">
    <citation type="submission" date="2020-08" db="EMBL/GenBank/DDBJ databases">
        <title>Cohnella phylogeny.</title>
        <authorList>
            <person name="Dunlap C."/>
        </authorList>
    </citation>
    <scope>NUCLEOTIDE SEQUENCE [LARGE SCALE GENOMIC DNA]</scope>
    <source>
        <strain evidence="5 6">DSM 28246</strain>
    </source>
</reference>
<dbReference type="Proteomes" id="UP000547209">
    <property type="component" value="Unassembled WGS sequence"/>
</dbReference>
<accession>A0A7X0RNJ5</accession>
<dbReference type="PANTHER" id="PTHR12128">
    <property type="entry name" value="DIHYDRODIPICOLINATE SYNTHASE"/>
    <property type="match status" value="1"/>
</dbReference>
<evidence type="ECO:0000256" key="3">
    <source>
        <dbReference type="PIRNR" id="PIRNR001365"/>
    </source>
</evidence>
<dbReference type="InterPro" id="IPR013785">
    <property type="entry name" value="Aldolase_TIM"/>
</dbReference>
<name>A0A7X0RNJ5_9BACL</name>
<dbReference type="CDD" id="cd00408">
    <property type="entry name" value="DHDPS-like"/>
    <property type="match status" value="1"/>
</dbReference>